<keyword evidence="6" id="KW-0813">Transport</keyword>
<comment type="function">
    <text evidence="18">Core subunit of the mitochondrial membrane respiratory chain NADH dehydrogenase (Complex I) which catalyzes electron transfer from NADH through the respiratory chain, using ubiquinone as an electron acceptor. Essential for the catalytic activity and assembly of complex I.</text>
</comment>
<keyword evidence="10 18" id="KW-1278">Translocase</keyword>
<evidence type="ECO:0000256" key="2">
    <source>
        <dbReference type="ARBA" id="ARBA00004448"/>
    </source>
</evidence>
<feature type="transmembrane region" description="Helical" evidence="18">
    <location>
        <begin position="302"/>
        <end position="324"/>
    </location>
</feature>
<feature type="transmembrane region" description="Helical" evidence="18">
    <location>
        <begin position="58"/>
        <end position="77"/>
    </location>
</feature>
<evidence type="ECO:0000256" key="15">
    <source>
        <dbReference type="ARBA" id="ARBA00023128"/>
    </source>
</evidence>
<feature type="transmembrane region" description="Helical" evidence="18">
    <location>
        <begin position="139"/>
        <end position="160"/>
    </location>
</feature>
<evidence type="ECO:0000256" key="11">
    <source>
        <dbReference type="ARBA" id="ARBA00022982"/>
    </source>
</evidence>
<dbReference type="InterPro" id="IPR001750">
    <property type="entry name" value="ND/Mrp_TM"/>
</dbReference>
<dbReference type="Pfam" id="PF00361">
    <property type="entry name" value="Proton_antipo_M"/>
    <property type="match status" value="1"/>
</dbReference>
<dbReference type="PRINTS" id="PR01436">
    <property type="entry name" value="NADHDHGNASE2"/>
</dbReference>
<proteinExistence type="inferred from homology"/>
<keyword evidence="9 18" id="KW-0999">Mitochondrion inner membrane</keyword>
<evidence type="ECO:0000256" key="13">
    <source>
        <dbReference type="ARBA" id="ARBA00023027"/>
    </source>
</evidence>
<reference evidence="20" key="1">
    <citation type="journal article" date="2018" name="Mol. Phylogenet. Evol.">
        <title>Species delimitation and mitogenome phylogenetics in the subterranean genus Pseudoniphargus (Crustacea: Amphipoda).</title>
        <authorList>
            <person name="Stokkan M."/>
            <person name="Jurado-Rivera J.A."/>
            <person name="Oromi P."/>
            <person name="Juan C."/>
            <person name="Jaume D."/>
            <person name="Pons J."/>
        </authorList>
    </citation>
    <scope>NUCLEOTIDE SEQUENCE</scope>
</reference>
<accession>A0A345K5Q1</accession>
<name>A0A345K5Q1_9CRUS</name>
<keyword evidence="12 18" id="KW-1133">Transmembrane helix</keyword>
<dbReference type="PANTHER" id="PTHR46552">
    <property type="entry name" value="NADH-UBIQUINONE OXIDOREDUCTASE CHAIN 2"/>
    <property type="match status" value="1"/>
</dbReference>
<dbReference type="GO" id="GO:0006120">
    <property type="term" value="P:mitochondrial electron transport, NADH to ubiquinone"/>
    <property type="evidence" value="ECO:0007669"/>
    <property type="project" value="InterPro"/>
</dbReference>
<dbReference type="InterPro" id="IPR050175">
    <property type="entry name" value="Complex_I_Subunit_2"/>
</dbReference>
<dbReference type="EMBL" id="MH592150">
    <property type="protein sequence ID" value="AXH38193.1"/>
    <property type="molecule type" value="Genomic_DNA"/>
</dbReference>
<organism evidence="20">
    <name type="scientific">Pseudoniphargus carpalis</name>
    <dbReference type="NCBI Taxonomy" id="2211484"/>
    <lineage>
        <taxon>Eukaryota</taxon>
        <taxon>Metazoa</taxon>
        <taxon>Ecdysozoa</taxon>
        <taxon>Arthropoda</taxon>
        <taxon>Crustacea</taxon>
        <taxon>Multicrustacea</taxon>
        <taxon>Malacostraca</taxon>
        <taxon>Eumalacostraca</taxon>
        <taxon>Peracarida</taxon>
        <taxon>Amphipoda</taxon>
        <taxon>Senticaudata</taxon>
        <taxon>Gammarida</taxon>
        <taxon>Crangonyctidira</taxon>
        <taxon>Allocrangonyctoidea</taxon>
        <taxon>Allocrangonyctidae</taxon>
        <taxon>Pseudoniphargus</taxon>
    </lineage>
</organism>
<feature type="transmembrane region" description="Helical" evidence="18">
    <location>
        <begin position="7"/>
        <end position="23"/>
    </location>
</feature>
<evidence type="ECO:0000256" key="12">
    <source>
        <dbReference type="ARBA" id="ARBA00022989"/>
    </source>
</evidence>
<dbReference type="PANTHER" id="PTHR46552:SF1">
    <property type="entry name" value="NADH-UBIQUINONE OXIDOREDUCTASE CHAIN 2"/>
    <property type="match status" value="1"/>
</dbReference>
<feature type="transmembrane region" description="Helical" evidence="18">
    <location>
        <begin position="262"/>
        <end position="290"/>
    </location>
</feature>
<keyword evidence="7 18" id="KW-0679">Respiratory chain</keyword>
<evidence type="ECO:0000256" key="9">
    <source>
        <dbReference type="ARBA" id="ARBA00022792"/>
    </source>
</evidence>
<keyword evidence="8 18" id="KW-0812">Transmembrane</keyword>
<evidence type="ECO:0000256" key="17">
    <source>
        <dbReference type="ARBA" id="ARBA00049551"/>
    </source>
</evidence>
<dbReference type="InterPro" id="IPR003917">
    <property type="entry name" value="NADH_UbQ_OxRdtase_chain2"/>
</dbReference>
<feature type="domain" description="NADH:quinone oxidoreductase/Mrp antiporter transmembrane" evidence="19">
    <location>
        <begin position="78"/>
        <end position="276"/>
    </location>
</feature>
<comment type="catalytic activity">
    <reaction evidence="17 18">
        <text>a ubiquinone + NADH + 5 H(+)(in) = a ubiquinol + NAD(+) + 4 H(+)(out)</text>
        <dbReference type="Rhea" id="RHEA:29091"/>
        <dbReference type="Rhea" id="RHEA-COMP:9565"/>
        <dbReference type="Rhea" id="RHEA-COMP:9566"/>
        <dbReference type="ChEBI" id="CHEBI:15378"/>
        <dbReference type="ChEBI" id="CHEBI:16389"/>
        <dbReference type="ChEBI" id="CHEBI:17976"/>
        <dbReference type="ChEBI" id="CHEBI:57540"/>
        <dbReference type="ChEBI" id="CHEBI:57945"/>
        <dbReference type="EC" id="7.1.1.2"/>
    </reaction>
</comment>
<comment type="similarity">
    <text evidence="3 18">Belongs to the complex I subunit 2 family.</text>
</comment>
<keyword evidence="14 18" id="KW-0830">Ubiquinone</keyword>
<evidence type="ECO:0000256" key="8">
    <source>
        <dbReference type="ARBA" id="ARBA00022692"/>
    </source>
</evidence>
<sequence length="325" mass="37435">MFIHPSFMLFLVFLLFSVILTISSNSWLFGWMGLEMNLLSFIPIILKKLNKYSTEVAIKYFLIQAISSVYLLFFFLFMKTFLIITIMLALMLKMAAAPFHQWLPSMADGLSWPSLFILLILQKVNPLILLSFLMKPSELMLVLQVFIVSSALIGSVGGLTHSSLRKILAFSSISHMSWLLASFLISNWAWFNYFLIYSFILMSLILSLHNTETFTVNDLLMKNKMFISLLISVSIMSIGGLPPFSGFVPKFIVIQSLLYDNFFFILFFLLLGTFISLFFYARMFLAVLLLKNSYNMQNFSYSYNLNLIFLNSSALFFPSIFIIFL</sequence>
<dbReference type="GO" id="GO:0008137">
    <property type="term" value="F:NADH dehydrogenase (ubiquinone) activity"/>
    <property type="evidence" value="ECO:0007669"/>
    <property type="project" value="UniProtKB-EC"/>
</dbReference>
<dbReference type="GO" id="GO:0005743">
    <property type="term" value="C:mitochondrial inner membrane"/>
    <property type="evidence" value="ECO:0007669"/>
    <property type="project" value="UniProtKB-SubCell"/>
</dbReference>
<comment type="function">
    <text evidence="1">Core subunit of the mitochondrial membrane respiratory chain NADH dehydrogenase (Complex I) that is believed to belong to the minimal assembly required for catalysis. Complex I functions in the transfer of electrons from NADH to the respiratory chain. The immediate electron acceptor for the enzyme is believed to be ubiquinone.</text>
</comment>
<evidence type="ECO:0000256" key="18">
    <source>
        <dbReference type="RuleBase" id="RU003403"/>
    </source>
</evidence>
<evidence type="ECO:0000256" key="10">
    <source>
        <dbReference type="ARBA" id="ARBA00022967"/>
    </source>
</evidence>
<evidence type="ECO:0000256" key="5">
    <source>
        <dbReference type="ARBA" id="ARBA00021008"/>
    </source>
</evidence>
<feature type="transmembrane region" description="Helical" evidence="18">
    <location>
        <begin position="223"/>
        <end position="242"/>
    </location>
</feature>
<evidence type="ECO:0000256" key="3">
    <source>
        <dbReference type="ARBA" id="ARBA00007012"/>
    </source>
</evidence>
<dbReference type="EC" id="7.1.1.2" evidence="4 18"/>
<evidence type="ECO:0000256" key="1">
    <source>
        <dbReference type="ARBA" id="ARBA00003257"/>
    </source>
</evidence>
<keyword evidence="11 18" id="KW-0249">Electron transport</keyword>
<comment type="subcellular location">
    <subcellularLocation>
        <location evidence="2 18">Mitochondrion inner membrane</location>
        <topology evidence="2 18">Multi-pass membrane protein</topology>
    </subcellularLocation>
</comment>
<keyword evidence="16 18" id="KW-0472">Membrane</keyword>
<geneLocation type="mitochondrion" evidence="20"/>
<evidence type="ECO:0000313" key="20">
    <source>
        <dbReference type="EMBL" id="AXH38193.1"/>
    </source>
</evidence>
<feature type="transmembrane region" description="Helical" evidence="18">
    <location>
        <begin position="83"/>
        <end position="103"/>
    </location>
</feature>
<feature type="transmembrane region" description="Helical" evidence="18">
    <location>
        <begin position="115"/>
        <end position="133"/>
    </location>
</feature>
<evidence type="ECO:0000256" key="4">
    <source>
        <dbReference type="ARBA" id="ARBA00012944"/>
    </source>
</evidence>
<evidence type="ECO:0000256" key="6">
    <source>
        <dbReference type="ARBA" id="ARBA00022448"/>
    </source>
</evidence>
<evidence type="ECO:0000256" key="14">
    <source>
        <dbReference type="ARBA" id="ARBA00023075"/>
    </source>
</evidence>
<evidence type="ECO:0000259" key="19">
    <source>
        <dbReference type="Pfam" id="PF00361"/>
    </source>
</evidence>
<protein>
    <recommendedName>
        <fullName evidence="5 18">NADH-ubiquinone oxidoreductase chain 2</fullName>
        <ecNumber evidence="4 18">7.1.1.2</ecNumber>
    </recommendedName>
</protein>
<keyword evidence="15 18" id="KW-0496">Mitochondrion</keyword>
<evidence type="ECO:0000256" key="7">
    <source>
        <dbReference type="ARBA" id="ARBA00022660"/>
    </source>
</evidence>
<keyword evidence="13 18" id="KW-0520">NAD</keyword>
<feature type="transmembrane region" description="Helical" evidence="18">
    <location>
        <begin position="191"/>
        <end position="211"/>
    </location>
</feature>
<evidence type="ECO:0000256" key="16">
    <source>
        <dbReference type="ARBA" id="ARBA00023136"/>
    </source>
</evidence>
<dbReference type="AlphaFoldDB" id="A0A345K5Q1"/>
<gene>
    <name evidence="20" type="primary">nad2</name>
</gene>